<dbReference type="RefSeq" id="WP_394305403.1">
    <property type="nucleotide sequence ID" value="NZ_JASKMA010000009.1"/>
</dbReference>
<feature type="domain" description="DUF7848" evidence="1">
    <location>
        <begin position="2"/>
        <end position="77"/>
    </location>
</feature>
<protein>
    <recommendedName>
        <fullName evidence="1">DUF7848 domain-containing protein</fullName>
    </recommendedName>
</protein>
<dbReference type="InterPro" id="IPR057170">
    <property type="entry name" value="DUF7848"/>
</dbReference>
<proteinExistence type="predicted"/>
<evidence type="ECO:0000313" key="3">
    <source>
        <dbReference type="Proteomes" id="UP001249760"/>
    </source>
</evidence>
<gene>
    <name evidence="2" type="ORF">QNO04_15170</name>
</gene>
<organism evidence="2 3">
    <name type="scientific">Streptomyces lusitanus</name>
    <dbReference type="NCBI Taxonomy" id="68232"/>
    <lineage>
        <taxon>Bacteria</taxon>
        <taxon>Bacillati</taxon>
        <taxon>Actinomycetota</taxon>
        <taxon>Actinomycetes</taxon>
        <taxon>Kitasatosporales</taxon>
        <taxon>Streptomycetaceae</taxon>
        <taxon>Streptomyces</taxon>
    </lineage>
</organism>
<comment type="caution">
    <text evidence="2">The sequence shown here is derived from an EMBL/GenBank/DDBJ whole genome shotgun (WGS) entry which is preliminary data.</text>
</comment>
<dbReference type="Pfam" id="PF25232">
    <property type="entry name" value="DUF7848"/>
    <property type="match status" value="1"/>
</dbReference>
<dbReference type="EMBL" id="JASKMA010000009">
    <property type="protein sequence ID" value="MDT6984801.1"/>
    <property type="molecule type" value="Genomic_DNA"/>
</dbReference>
<evidence type="ECO:0000313" key="2">
    <source>
        <dbReference type="EMBL" id="MDT6984801.1"/>
    </source>
</evidence>
<reference evidence="2 3" key="1">
    <citation type="submission" date="2023-05" db="EMBL/GenBank/DDBJ databases">
        <title>Streptomyces fuscus sp. nov., a brown-black pigment producing actinomyces isolated from dry sand of Sea duck farm.</title>
        <authorList>
            <person name="Xie J."/>
            <person name="Shen N."/>
        </authorList>
    </citation>
    <scope>NUCLEOTIDE SEQUENCE [LARGE SCALE GENOMIC DNA]</scope>
    <source>
        <strain evidence="2 3">CGMCC 4.1745</strain>
    </source>
</reference>
<evidence type="ECO:0000259" key="1">
    <source>
        <dbReference type="Pfam" id="PF25232"/>
    </source>
</evidence>
<sequence length="86" mass="9454">MHSIVKAAEWAQGPETSEGATQAIYSALCMVCGTEAPASDDSPEPVEIWALKHTGLNPAHRQYKAMVETYWRVTPAEGNTHRERDA</sequence>
<keyword evidence="3" id="KW-1185">Reference proteome</keyword>
<name>A0ABU3JS83_9ACTN</name>
<accession>A0ABU3JS83</accession>
<dbReference type="Proteomes" id="UP001249760">
    <property type="component" value="Unassembled WGS sequence"/>
</dbReference>